<feature type="non-terminal residue" evidence="2">
    <location>
        <position position="85"/>
    </location>
</feature>
<accession>A0A9Q0NDP1</accession>
<comment type="caution">
    <text evidence="2">The sequence shown here is derived from an EMBL/GenBank/DDBJ whole genome shotgun (WGS) entry which is preliminary data.</text>
</comment>
<dbReference type="EMBL" id="WJQU01003391">
    <property type="protein sequence ID" value="KAJ6625250.1"/>
    <property type="molecule type" value="Genomic_DNA"/>
</dbReference>
<keyword evidence="3" id="KW-1185">Reference proteome</keyword>
<dbReference type="OrthoDB" id="5949187at2759"/>
<evidence type="ECO:0000313" key="2">
    <source>
        <dbReference type="EMBL" id="KAJ6648208.1"/>
    </source>
</evidence>
<dbReference type="Proteomes" id="UP001151699">
    <property type="component" value="Chromosome A"/>
</dbReference>
<gene>
    <name evidence="2" type="ORF">Bhyg_03435</name>
    <name evidence="1" type="ORF">Bhyg_17868</name>
</gene>
<evidence type="ECO:0000313" key="3">
    <source>
        <dbReference type="Proteomes" id="UP001151699"/>
    </source>
</evidence>
<sequence length="85" mass="9804">AQKLLKFEFIPAKELKYGEIFTTQKSFITYDDYLYKVDTGSPNAIESDMCLSELLNSTSNFCFISSTCSEIMSWKIESYGYQLTH</sequence>
<organism evidence="2 3">
    <name type="scientific">Pseudolycoriella hygida</name>
    <dbReference type="NCBI Taxonomy" id="35572"/>
    <lineage>
        <taxon>Eukaryota</taxon>
        <taxon>Metazoa</taxon>
        <taxon>Ecdysozoa</taxon>
        <taxon>Arthropoda</taxon>
        <taxon>Hexapoda</taxon>
        <taxon>Insecta</taxon>
        <taxon>Pterygota</taxon>
        <taxon>Neoptera</taxon>
        <taxon>Endopterygota</taxon>
        <taxon>Diptera</taxon>
        <taxon>Nematocera</taxon>
        <taxon>Sciaroidea</taxon>
        <taxon>Sciaridae</taxon>
        <taxon>Pseudolycoriella</taxon>
    </lineage>
</organism>
<dbReference type="AlphaFoldDB" id="A0A9Q0NDP1"/>
<dbReference type="EMBL" id="WJQU01000001">
    <property type="protein sequence ID" value="KAJ6648208.1"/>
    <property type="molecule type" value="Genomic_DNA"/>
</dbReference>
<reference evidence="2" key="1">
    <citation type="submission" date="2022-07" db="EMBL/GenBank/DDBJ databases">
        <authorList>
            <person name="Trinca V."/>
            <person name="Uliana J.V.C."/>
            <person name="Torres T.T."/>
            <person name="Ward R.J."/>
            <person name="Monesi N."/>
        </authorList>
    </citation>
    <scope>NUCLEOTIDE SEQUENCE</scope>
    <source>
        <strain evidence="2">HSMRA1968</strain>
        <tissue evidence="2">Whole embryos</tissue>
    </source>
</reference>
<name>A0A9Q0NDP1_9DIPT</name>
<proteinExistence type="predicted"/>
<protein>
    <submittedName>
        <fullName evidence="2">Uncharacterized protein</fullName>
    </submittedName>
</protein>
<feature type="non-terminal residue" evidence="2">
    <location>
        <position position="1"/>
    </location>
</feature>
<evidence type="ECO:0000313" key="1">
    <source>
        <dbReference type="EMBL" id="KAJ6625250.1"/>
    </source>
</evidence>